<dbReference type="InterPro" id="IPR009057">
    <property type="entry name" value="Homeodomain-like_sf"/>
</dbReference>
<keyword evidence="7" id="KW-1185">Reference proteome</keyword>
<sequence length="209" mass="23746">MRYFHYVPNCTKWGGELARPREFDEKKALNVALELFWKKGYEATSISDLASKMGINRPSLYSAFGDKRELFEMALNAYQQNYLNKLHDILEKNKSGFRGIEAVFARFVESIRNPAARRGCFFVNSIAELAAQDENIAAKGREFQEKIINMFADALMTGKKHGEIPLDLDIESTSHFLAMSLVGLNVVIKTMPDQSFVRNNVRAILSVIQ</sequence>
<gene>
    <name evidence="6" type="ORF">E1757_33290</name>
</gene>
<dbReference type="PROSITE" id="PS01081">
    <property type="entry name" value="HTH_TETR_1"/>
    <property type="match status" value="1"/>
</dbReference>
<reference evidence="6 7" key="1">
    <citation type="submission" date="2019-03" db="EMBL/GenBank/DDBJ databases">
        <title>This is whole genome sequence of Paenibacillus sp MS74 strain.</title>
        <authorList>
            <person name="Trinh H.N."/>
        </authorList>
    </citation>
    <scope>NUCLEOTIDE SEQUENCE [LARGE SCALE GENOMIC DNA]</scope>
    <source>
        <strain evidence="6 7">MS74</strain>
    </source>
</reference>
<dbReference type="InterPro" id="IPR011075">
    <property type="entry name" value="TetR_C"/>
</dbReference>
<evidence type="ECO:0000313" key="6">
    <source>
        <dbReference type="EMBL" id="TDF91112.1"/>
    </source>
</evidence>
<dbReference type="Pfam" id="PF00440">
    <property type="entry name" value="TetR_N"/>
    <property type="match status" value="1"/>
</dbReference>
<dbReference type="GO" id="GO:0003677">
    <property type="term" value="F:DNA binding"/>
    <property type="evidence" value="ECO:0007669"/>
    <property type="project" value="UniProtKB-UniRule"/>
</dbReference>
<feature type="domain" description="HTH tetR-type" evidence="5">
    <location>
        <begin position="22"/>
        <end position="82"/>
    </location>
</feature>
<feature type="DNA-binding region" description="H-T-H motif" evidence="4">
    <location>
        <begin position="45"/>
        <end position="64"/>
    </location>
</feature>
<name>A0A4R5K8I3_9BACL</name>
<dbReference type="OrthoDB" id="9795242at2"/>
<evidence type="ECO:0000256" key="1">
    <source>
        <dbReference type="ARBA" id="ARBA00023015"/>
    </source>
</evidence>
<keyword evidence="2 4" id="KW-0238">DNA-binding</keyword>
<dbReference type="Pfam" id="PF16925">
    <property type="entry name" value="TetR_C_13"/>
    <property type="match status" value="1"/>
</dbReference>
<evidence type="ECO:0000256" key="2">
    <source>
        <dbReference type="ARBA" id="ARBA00023125"/>
    </source>
</evidence>
<dbReference type="EMBL" id="SMRT01000030">
    <property type="protein sequence ID" value="TDF91112.1"/>
    <property type="molecule type" value="Genomic_DNA"/>
</dbReference>
<dbReference type="PANTHER" id="PTHR47506:SF10">
    <property type="entry name" value="TRANSCRIPTIONAL REGULATORY PROTEIN"/>
    <property type="match status" value="1"/>
</dbReference>
<dbReference type="PRINTS" id="PR00455">
    <property type="entry name" value="HTHTETR"/>
</dbReference>
<organism evidence="6 7">
    <name type="scientific">Paenibacillus piri</name>
    <dbReference type="NCBI Taxonomy" id="2547395"/>
    <lineage>
        <taxon>Bacteria</taxon>
        <taxon>Bacillati</taxon>
        <taxon>Bacillota</taxon>
        <taxon>Bacilli</taxon>
        <taxon>Bacillales</taxon>
        <taxon>Paenibacillaceae</taxon>
        <taxon>Paenibacillus</taxon>
    </lineage>
</organism>
<dbReference type="PANTHER" id="PTHR47506">
    <property type="entry name" value="TRANSCRIPTIONAL REGULATORY PROTEIN"/>
    <property type="match status" value="1"/>
</dbReference>
<dbReference type="PROSITE" id="PS50977">
    <property type="entry name" value="HTH_TETR_2"/>
    <property type="match status" value="1"/>
</dbReference>
<keyword evidence="1" id="KW-0805">Transcription regulation</keyword>
<dbReference type="InterPro" id="IPR036271">
    <property type="entry name" value="Tet_transcr_reg_TetR-rel_C_sf"/>
</dbReference>
<evidence type="ECO:0000256" key="4">
    <source>
        <dbReference type="PROSITE-ProRule" id="PRU00335"/>
    </source>
</evidence>
<dbReference type="SUPFAM" id="SSF48498">
    <property type="entry name" value="Tetracyclin repressor-like, C-terminal domain"/>
    <property type="match status" value="1"/>
</dbReference>
<dbReference type="Gene3D" id="1.10.357.10">
    <property type="entry name" value="Tetracycline Repressor, domain 2"/>
    <property type="match status" value="1"/>
</dbReference>
<dbReference type="InterPro" id="IPR001647">
    <property type="entry name" value="HTH_TetR"/>
</dbReference>
<dbReference type="SUPFAM" id="SSF46689">
    <property type="entry name" value="Homeodomain-like"/>
    <property type="match status" value="1"/>
</dbReference>
<dbReference type="InterPro" id="IPR023772">
    <property type="entry name" value="DNA-bd_HTH_TetR-type_CS"/>
</dbReference>
<evidence type="ECO:0000259" key="5">
    <source>
        <dbReference type="PROSITE" id="PS50977"/>
    </source>
</evidence>
<dbReference type="Gene3D" id="1.10.10.60">
    <property type="entry name" value="Homeodomain-like"/>
    <property type="match status" value="1"/>
</dbReference>
<dbReference type="AlphaFoldDB" id="A0A4R5K8I3"/>
<keyword evidence="3" id="KW-0804">Transcription</keyword>
<protein>
    <submittedName>
        <fullName evidence="6">TetR/AcrR family transcriptional regulator</fullName>
    </submittedName>
</protein>
<dbReference type="Proteomes" id="UP000295636">
    <property type="component" value="Unassembled WGS sequence"/>
</dbReference>
<comment type="caution">
    <text evidence="6">The sequence shown here is derived from an EMBL/GenBank/DDBJ whole genome shotgun (WGS) entry which is preliminary data.</text>
</comment>
<evidence type="ECO:0000313" key="7">
    <source>
        <dbReference type="Proteomes" id="UP000295636"/>
    </source>
</evidence>
<accession>A0A4R5K8I3</accession>
<proteinExistence type="predicted"/>
<evidence type="ECO:0000256" key="3">
    <source>
        <dbReference type="ARBA" id="ARBA00023163"/>
    </source>
</evidence>